<dbReference type="NCBIfam" id="TIGR00043">
    <property type="entry name" value="rRNA maturation RNase YbeY"/>
    <property type="match status" value="1"/>
</dbReference>
<accession>A0A2T0Z4W8</accession>
<evidence type="ECO:0000256" key="7">
    <source>
        <dbReference type="ARBA" id="ARBA00022801"/>
    </source>
</evidence>
<reference evidence="11 12" key="1">
    <citation type="submission" date="2018-03" db="EMBL/GenBank/DDBJ databases">
        <title>Genomic Encyclopedia of Archaeal and Bacterial Type Strains, Phase II (KMG-II): from individual species to whole genera.</title>
        <authorList>
            <person name="Goeker M."/>
        </authorList>
    </citation>
    <scope>NUCLEOTIDE SEQUENCE [LARGE SCALE GENOMIC DNA]</scope>
    <source>
        <strain evidence="11 12">DSM 100065</strain>
    </source>
</reference>
<dbReference type="Gene3D" id="3.40.390.30">
    <property type="entry name" value="Metalloproteases ('zincins'), catalytic domain"/>
    <property type="match status" value="1"/>
</dbReference>
<feature type="region of interest" description="Disordered" evidence="10">
    <location>
        <begin position="71"/>
        <end position="90"/>
    </location>
</feature>
<dbReference type="InterPro" id="IPR023091">
    <property type="entry name" value="MetalPrtase_cat_dom_sf_prd"/>
</dbReference>
<dbReference type="GO" id="GO:0006364">
    <property type="term" value="P:rRNA processing"/>
    <property type="evidence" value="ECO:0007669"/>
    <property type="project" value="UniProtKB-UniRule"/>
</dbReference>
<dbReference type="Proteomes" id="UP000237752">
    <property type="component" value="Unassembled WGS sequence"/>
</dbReference>
<dbReference type="InterPro" id="IPR020549">
    <property type="entry name" value="YbeY_CS"/>
</dbReference>
<keyword evidence="7 9" id="KW-0378">Hydrolase</keyword>
<feature type="binding site" evidence="9">
    <location>
        <position position="137"/>
    </location>
    <ligand>
        <name>Zn(2+)</name>
        <dbReference type="ChEBI" id="CHEBI:29105"/>
        <note>catalytic</note>
    </ligand>
</feature>
<dbReference type="RefSeq" id="WP_106351025.1">
    <property type="nucleotide sequence ID" value="NZ_PVUE01000028.1"/>
</dbReference>
<dbReference type="Pfam" id="PF02130">
    <property type="entry name" value="YbeY"/>
    <property type="match status" value="1"/>
</dbReference>
<feature type="binding site" evidence="9">
    <location>
        <position position="131"/>
    </location>
    <ligand>
        <name>Zn(2+)</name>
        <dbReference type="ChEBI" id="CHEBI:29105"/>
        <note>catalytic</note>
    </ligand>
</feature>
<keyword evidence="6 9" id="KW-0255">Endonuclease</keyword>
<keyword evidence="4 9" id="KW-0540">Nuclease</keyword>
<evidence type="ECO:0000256" key="1">
    <source>
        <dbReference type="ARBA" id="ARBA00010875"/>
    </source>
</evidence>
<feature type="binding site" evidence="9">
    <location>
        <position position="127"/>
    </location>
    <ligand>
        <name>Zn(2+)</name>
        <dbReference type="ChEBI" id="CHEBI:29105"/>
        <note>catalytic</note>
    </ligand>
</feature>
<dbReference type="GO" id="GO:0008270">
    <property type="term" value="F:zinc ion binding"/>
    <property type="evidence" value="ECO:0007669"/>
    <property type="project" value="UniProtKB-UniRule"/>
</dbReference>
<evidence type="ECO:0000256" key="3">
    <source>
        <dbReference type="ARBA" id="ARBA00022552"/>
    </source>
</evidence>
<protein>
    <recommendedName>
        <fullName evidence="9">Endoribonuclease YbeY</fullName>
        <ecNumber evidence="9">3.1.-.-</ecNumber>
    </recommendedName>
</protein>
<sequence length="165" mass="17908">MSVEISNESTVPVGEAKLSALASFVMGELKVHPLAELSVLIVDVEHMSSLNERWMGEEGPTDVLAFPMDELSTEGRPGVAPADIDDDEEDDDPKLLGDIVLCPAVAISQASAAGHSFEDELHMLTTHGILHLLGYDHMEPDDEREMFGLQSELLGKWRAALAEQS</sequence>
<evidence type="ECO:0000256" key="6">
    <source>
        <dbReference type="ARBA" id="ARBA00022759"/>
    </source>
</evidence>
<dbReference type="OrthoDB" id="9807740at2"/>
<dbReference type="EC" id="3.1.-.-" evidence="9"/>
<keyword evidence="2 9" id="KW-0690">Ribosome biogenesis</keyword>
<proteinExistence type="inferred from homology"/>
<keyword evidence="9" id="KW-0963">Cytoplasm</keyword>
<evidence type="ECO:0000313" key="12">
    <source>
        <dbReference type="Proteomes" id="UP000237752"/>
    </source>
</evidence>
<dbReference type="AlphaFoldDB" id="A0A2T0Z4W8"/>
<comment type="function">
    <text evidence="9">Single strand-specific metallo-endoribonuclease involved in late-stage 70S ribosome quality control and in maturation of the 3' terminus of the 16S rRNA.</text>
</comment>
<comment type="subcellular location">
    <subcellularLocation>
        <location evidence="9">Cytoplasm</location>
    </subcellularLocation>
</comment>
<dbReference type="HAMAP" id="MF_00009">
    <property type="entry name" value="Endoribonucl_YbeY"/>
    <property type="match status" value="1"/>
</dbReference>
<evidence type="ECO:0000256" key="10">
    <source>
        <dbReference type="SAM" id="MobiDB-lite"/>
    </source>
</evidence>
<dbReference type="GO" id="GO:0004222">
    <property type="term" value="F:metalloendopeptidase activity"/>
    <property type="evidence" value="ECO:0007669"/>
    <property type="project" value="InterPro"/>
</dbReference>
<keyword evidence="5 9" id="KW-0479">Metal-binding</keyword>
<dbReference type="EMBL" id="PVUE01000028">
    <property type="protein sequence ID" value="PRZ31385.1"/>
    <property type="molecule type" value="Genomic_DNA"/>
</dbReference>
<evidence type="ECO:0000256" key="4">
    <source>
        <dbReference type="ARBA" id="ARBA00022722"/>
    </source>
</evidence>
<keyword evidence="3 9" id="KW-0698">rRNA processing</keyword>
<name>A0A2T0Z4W8_9ACTN</name>
<keyword evidence="12" id="KW-1185">Reference proteome</keyword>
<dbReference type="PANTHER" id="PTHR46986:SF1">
    <property type="entry name" value="ENDORIBONUCLEASE YBEY, CHLOROPLASTIC"/>
    <property type="match status" value="1"/>
</dbReference>
<dbReference type="SUPFAM" id="SSF55486">
    <property type="entry name" value="Metalloproteases ('zincins'), catalytic domain"/>
    <property type="match status" value="1"/>
</dbReference>
<evidence type="ECO:0000256" key="2">
    <source>
        <dbReference type="ARBA" id="ARBA00022517"/>
    </source>
</evidence>
<comment type="similarity">
    <text evidence="1 9">Belongs to the endoribonuclease YbeY family.</text>
</comment>
<dbReference type="PANTHER" id="PTHR46986">
    <property type="entry name" value="ENDORIBONUCLEASE YBEY, CHLOROPLASTIC"/>
    <property type="match status" value="1"/>
</dbReference>
<gene>
    <name evidence="9" type="primary">ybeY</name>
    <name evidence="11" type="ORF">CLV47_12823</name>
</gene>
<organism evidence="11 12">
    <name type="scientific">Antricoccus suffuscus</name>
    <dbReference type="NCBI Taxonomy" id="1629062"/>
    <lineage>
        <taxon>Bacteria</taxon>
        <taxon>Bacillati</taxon>
        <taxon>Actinomycetota</taxon>
        <taxon>Actinomycetes</taxon>
        <taxon>Geodermatophilales</taxon>
        <taxon>Antricoccaceae</taxon>
        <taxon>Antricoccus</taxon>
    </lineage>
</organism>
<dbReference type="GO" id="GO:0005737">
    <property type="term" value="C:cytoplasm"/>
    <property type="evidence" value="ECO:0007669"/>
    <property type="project" value="UniProtKB-SubCell"/>
</dbReference>
<evidence type="ECO:0000256" key="8">
    <source>
        <dbReference type="ARBA" id="ARBA00022833"/>
    </source>
</evidence>
<comment type="cofactor">
    <cofactor evidence="9">
        <name>Zn(2+)</name>
        <dbReference type="ChEBI" id="CHEBI:29105"/>
    </cofactor>
    <text evidence="9">Binds 1 zinc ion.</text>
</comment>
<evidence type="ECO:0000313" key="11">
    <source>
        <dbReference type="EMBL" id="PRZ31385.1"/>
    </source>
</evidence>
<dbReference type="PROSITE" id="PS01306">
    <property type="entry name" value="UPF0054"/>
    <property type="match status" value="1"/>
</dbReference>
<evidence type="ECO:0000256" key="9">
    <source>
        <dbReference type="HAMAP-Rule" id="MF_00009"/>
    </source>
</evidence>
<dbReference type="GO" id="GO:0004521">
    <property type="term" value="F:RNA endonuclease activity"/>
    <property type="evidence" value="ECO:0007669"/>
    <property type="project" value="UniProtKB-UniRule"/>
</dbReference>
<dbReference type="InterPro" id="IPR002036">
    <property type="entry name" value="YbeY"/>
</dbReference>
<comment type="caution">
    <text evidence="11">The sequence shown here is derived from an EMBL/GenBank/DDBJ whole genome shotgun (WGS) entry which is preliminary data.</text>
</comment>
<keyword evidence="8 9" id="KW-0862">Zinc</keyword>
<evidence type="ECO:0000256" key="5">
    <source>
        <dbReference type="ARBA" id="ARBA00022723"/>
    </source>
</evidence>